<dbReference type="Pfam" id="PF03571">
    <property type="entry name" value="Peptidase_M49"/>
    <property type="match status" value="2"/>
</dbReference>
<organism evidence="3 4">
    <name type="scientific">Sporothrix bragantina</name>
    <dbReference type="NCBI Taxonomy" id="671064"/>
    <lineage>
        <taxon>Eukaryota</taxon>
        <taxon>Fungi</taxon>
        <taxon>Dikarya</taxon>
        <taxon>Ascomycota</taxon>
        <taxon>Pezizomycotina</taxon>
        <taxon>Sordariomycetes</taxon>
        <taxon>Sordariomycetidae</taxon>
        <taxon>Ophiostomatales</taxon>
        <taxon>Ophiostomataceae</taxon>
        <taxon>Sporothrix</taxon>
    </lineage>
</organism>
<evidence type="ECO:0000256" key="1">
    <source>
        <dbReference type="ARBA" id="ARBA00022723"/>
    </source>
</evidence>
<accession>A0ABP0CDQ9</accession>
<gene>
    <name evidence="3" type="ORF">SBRCBS47491_007505</name>
</gene>
<dbReference type="PANTHER" id="PTHR23422:SF11">
    <property type="entry name" value="DIPEPTIDYL PEPTIDASE 3"/>
    <property type="match status" value="1"/>
</dbReference>
<evidence type="ECO:0000256" key="2">
    <source>
        <dbReference type="ARBA" id="ARBA00022801"/>
    </source>
</evidence>
<dbReference type="EMBL" id="CAWUHC010000085">
    <property type="protein sequence ID" value="CAK7230202.1"/>
    <property type="molecule type" value="Genomic_DNA"/>
</dbReference>
<sequence>MRQVSAEAETIFDLIQSLGTLSGGDWGSLRLKADVNEEPFYLGGKSNFYLGPPDLTKAEIDAINAAILPYLTDARKAYLTKMLAFLQSGDIEKHKQAAIDWLSDAHPVVETWAGFLEPGRDPSGVRCEFRTLVAVKDKSWERAFTDLAAGAEQLIFQLPWNAGLRSPFELDKFVLPDLSALNLLCYCVSNQYTGLTAPGYPDIKAKYGYKNLTFTNRAKANSGVADQDYVVDEDLETAPGEFNFDPADLPLNPLTDEPVNSWYSIGQSPETAFVGIATGYVECLAEGIGLYIMSAEGALKILAPDTEMDEDEVIYNAYLSIACMGLRALRSYDSRSQKWGQVHDHARYGLLRCFVASGVAKVEVRNEDCETDLKPRRSVKVTLNRDKIATVGRQALGDLIFKLQICRSIKDVARGTAIFLDLTTVDEQGLLWKEVVEENQKPRTLFVHANTILTESGDVVLKEYPPTKEGLIQAWLDRGPL</sequence>
<protein>
    <submittedName>
        <fullName evidence="3">Uncharacterized protein</fullName>
    </submittedName>
</protein>
<dbReference type="PANTHER" id="PTHR23422">
    <property type="entry name" value="DIPEPTIDYL PEPTIDASE III-RELATED"/>
    <property type="match status" value="1"/>
</dbReference>
<evidence type="ECO:0000313" key="3">
    <source>
        <dbReference type="EMBL" id="CAK7230202.1"/>
    </source>
</evidence>
<dbReference type="Gene3D" id="3.30.540.30">
    <property type="match status" value="2"/>
</dbReference>
<reference evidence="3 4" key="1">
    <citation type="submission" date="2024-01" db="EMBL/GenBank/DDBJ databases">
        <authorList>
            <person name="Allen C."/>
            <person name="Tagirdzhanova G."/>
        </authorList>
    </citation>
    <scope>NUCLEOTIDE SEQUENCE [LARGE SCALE GENOMIC DNA]</scope>
</reference>
<keyword evidence="4" id="KW-1185">Reference proteome</keyword>
<dbReference type="Proteomes" id="UP001642406">
    <property type="component" value="Unassembled WGS sequence"/>
</dbReference>
<dbReference type="InterPro" id="IPR039461">
    <property type="entry name" value="Peptidase_M49"/>
</dbReference>
<keyword evidence="1" id="KW-0479">Metal-binding</keyword>
<proteinExistence type="predicted"/>
<evidence type="ECO:0000313" key="4">
    <source>
        <dbReference type="Proteomes" id="UP001642406"/>
    </source>
</evidence>
<keyword evidence="2" id="KW-0378">Hydrolase</keyword>
<name>A0ABP0CDQ9_9PEZI</name>
<comment type="caution">
    <text evidence="3">The sequence shown here is derived from an EMBL/GenBank/DDBJ whole genome shotgun (WGS) entry which is preliminary data.</text>
</comment>